<keyword evidence="2" id="KW-1185">Reference proteome</keyword>
<evidence type="ECO:0000313" key="1">
    <source>
        <dbReference type="EMBL" id="TRZ14758.1"/>
    </source>
</evidence>
<name>A0A8K1GAM9_9PASS</name>
<comment type="caution">
    <text evidence="1">The sequence shown here is derived from an EMBL/GenBank/DDBJ whole genome shotgun (WGS) entry which is preliminary data.</text>
</comment>
<dbReference type="OrthoDB" id="9045514at2759"/>
<dbReference type="InterPro" id="IPR043502">
    <property type="entry name" value="DNA/RNA_pol_sf"/>
</dbReference>
<evidence type="ECO:0000313" key="2">
    <source>
        <dbReference type="Proteomes" id="UP000796761"/>
    </source>
</evidence>
<accession>A0A8K1GAM9</accession>
<dbReference type="Gene3D" id="3.10.10.10">
    <property type="entry name" value="HIV Type 1 Reverse Transcriptase, subunit A, domain 1"/>
    <property type="match status" value="1"/>
</dbReference>
<protein>
    <submittedName>
        <fullName evidence="1">Uncharacterized protein</fullName>
    </submittedName>
</protein>
<organism evidence="1 2">
    <name type="scientific">Zosterops borbonicus</name>
    <dbReference type="NCBI Taxonomy" id="364589"/>
    <lineage>
        <taxon>Eukaryota</taxon>
        <taxon>Metazoa</taxon>
        <taxon>Chordata</taxon>
        <taxon>Craniata</taxon>
        <taxon>Vertebrata</taxon>
        <taxon>Euteleostomi</taxon>
        <taxon>Archelosauria</taxon>
        <taxon>Archosauria</taxon>
        <taxon>Dinosauria</taxon>
        <taxon>Saurischia</taxon>
        <taxon>Theropoda</taxon>
        <taxon>Coelurosauria</taxon>
        <taxon>Aves</taxon>
        <taxon>Neognathae</taxon>
        <taxon>Neoaves</taxon>
        <taxon>Telluraves</taxon>
        <taxon>Australaves</taxon>
        <taxon>Passeriformes</taxon>
        <taxon>Sylvioidea</taxon>
        <taxon>Zosteropidae</taxon>
        <taxon>Zosterops</taxon>
    </lineage>
</organism>
<dbReference type="Proteomes" id="UP000796761">
    <property type="component" value="Unassembled WGS sequence"/>
</dbReference>
<reference evidence="1" key="1">
    <citation type="submission" date="2019-04" db="EMBL/GenBank/DDBJ databases">
        <title>Genome assembly of Zosterops borbonicus 15179.</title>
        <authorList>
            <person name="Leroy T."/>
            <person name="Anselmetti Y."/>
            <person name="Tilak M.-K."/>
            <person name="Nabholz B."/>
        </authorList>
    </citation>
    <scope>NUCLEOTIDE SEQUENCE</scope>
    <source>
        <strain evidence="1">HGM_15179</strain>
        <tissue evidence="1">Muscle</tissue>
    </source>
</reference>
<dbReference type="EMBL" id="SWJQ01000410">
    <property type="protein sequence ID" value="TRZ14758.1"/>
    <property type="molecule type" value="Genomic_DNA"/>
</dbReference>
<dbReference type="AlphaFoldDB" id="A0A8K1GAM9"/>
<dbReference type="SUPFAM" id="SSF56672">
    <property type="entry name" value="DNA/RNA polymerases"/>
    <property type="match status" value="1"/>
</dbReference>
<proteinExistence type="predicted"/>
<gene>
    <name evidence="1" type="ORF">HGM15179_012360</name>
</gene>
<sequence length="226" mass="24981">MDLLELSQPVFTVQVESSEKWCPQGSVSGLGLYHISLSDTDSGVDCALTKFPDDTKLSDAFNTPRGKDLVQRDLDRLERPVTTAFENFEFPLDMKESMFLLLDLHGLLSVASHHVQSDKRGPFCCGAAEGQRAGTDLYHITALEQNCTSWDSVVPTHEMICELETQGVVSKPHSPLNSPIWPVCESNGEWKLTADYHDLNEAMPPLSTAVLDVLELQYGLESKAAK</sequence>